<evidence type="ECO:0000313" key="10">
    <source>
        <dbReference type="Proteomes" id="UP001497512"/>
    </source>
</evidence>
<proteinExistence type="inferred from homology"/>
<sequence>MSTISKEPQLLEHGYEIQNLVVVDENYSTGAEEVNSGHDEVVNKLKNKFKGFKTDKFLAEPELFNKLAKQQEPKVMLISCIDSRCNPTMLLGLEPGEAFVVRNVAALVHPYHEQVRHLEHENGIGAATQFAVSVMNVEHIVVVGHSSCGGIKALMSRDDFTTDLVGGWVKIALPAKKKAHLHSHQAHHNGELAHHEQMSVAEKEAVNVSLKNLLTYPFIEERVKDGRLQIHGMHYDLTEGKLTCWDIVPRK</sequence>
<organism evidence="9 10">
    <name type="scientific">Sphagnum troendelagicum</name>
    <dbReference type="NCBI Taxonomy" id="128251"/>
    <lineage>
        <taxon>Eukaryota</taxon>
        <taxon>Viridiplantae</taxon>
        <taxon>Streptophyta</taxon>
        <taxon>Embryophyta</taxon>
        <taxon>Bryophyta</taxon>
        <taxon>Sphagnophytina</taxon>
        <taxon>Sphagnopsida</taxon>
        <taxon>Sphagnales</taxon>
        <taxon>Sphagnaceae</taxon>
        <taxon>Sphagnum</taxon>
    </lineage>
</organism>
<keyword evidence="4" id="KW-0479">Metal-binding</keyword>
<evidence type="ECO:0000313" key="9">
    <source>
        <dbReference type="EMBL" id="CAK9233328.1"/>
    </source>
</evidence>
<evidence type="ECO:0000256" key="4">
    <source>
        <dbReference type="ARBA" id="ARBA00022723"/>
    </source>
</evidence>
<comment type="catalytic activity">
    <reaction evidence="7 8">
        <text>hydrogencarbonate + H(+) = CO2 + H2O</text>
        <dbReference type="Rhea" id="RHEA:10748"/>
        <dbReference type="ChEBI" id="CHEBI:15377"/>
        <dbReference type="ChEBI" id="CHEBI:15378"/>
        <dbReference type="ChEBI" id="CHEBI:16526"/>
        <dbReference type="ChEBI" id="CHEBI:17544"/>
        <dbReference type="EC" id="4.2.1.1"/>
    </reaction>
</comment>
<evidence type="ECO:0000256" key="3">
    <source>
        <dbReference type="ARBA" id="ARBA00012925"/>
    </source>
</evidence>
<gene>
    <name evidence="9" type="ORF">CSSPTR1EN2_LOCUS21431</name>
</gene>
<comment type="similarity">
    <text evidence="2 8">Belongs to the beta-class carbonic anhydrase family.</text>
</comment>
<dbReference type="InterPro" id="IPR001765">
    <property type="entry name" value="Carbonic_anhydrase"/>
</dbReference>
<dbReference type="Pfam" id="PF00484">
    <property type="entry name" value="Pro_CA"/>
    <property type="match status" value="1"/>
</dbReference>
<protein>
    <recommendedName>
        <fullName evidence="3 8">Carbonic anhydrase</fullName>
        <ecNumber evidence="3 8">4.2.1.1</ecNumber>
    </recommendedName>
    <alternativeName>
        <fullName evidence="8">Carbonate dehydratase</fullName>
    </alternativeName>
</protein>
<dbReference type="SUPFAM" id="SSF53056">
    <property type="entry name" value="beta-carbonic anhydrase, cab"/>
    <property type="match status" value="1"/>
</dbReference>
<evidence type="ECO:0000256" key="5">
    <source>
        <dbReference type="ARBA" id="ARBA00022833"/>
    </source>
</evidence>
<keyword evidence="10" id="KW-1185">Reference proteome</keyword>
<evidence type="ECO:0000256" key="6">
    <source>
        <dbReference type="ARBA" id="ARBA00023239"/>
    </source>
</evidence>
<evidence type="ECO:0000256" key="1">
    <source>
        <dbReference type="ARBA" id="ARBA00001947"/>
    </source>
</evidence>
<reference evidence="9" key="1">
    <citation type="submission" date="2024-02" db="EMBL/GenBank/DDBJ databases">
        <authorList>
            <consortium name="ELIXIR-Norway"/>
            <consortium name="Elixir Norway"/>
        </authorList>
    </citation>
    <scope>NUCLEOTIDE SEQUENCE</scope>
</reference>
<keyword evidence="5 8" id="KW-0862">Zinc</keyword>
<name>A0ABP0UY05_9BRYO</name>
<comment type="cofactor">
    <cofactor evidence="1">
        <name>Zn(2+)</name>
        <dbReference type="ChEBI" id="CHEBI:29105"/>
    </cofactor>
</comment>
<dbReference type="PANTHER" id="PTHR11002">
    <property type="entry name" value="CARBONIC ANHYDRASE"/>
    <property type="match status" value="1"/>
</dbReference>
<dbReference type="PANTHER" id="PTHR11002:SF76">
    <property type="entry name" value="CARBONIC ANHYDRASE"/>
    <property type="match status" value="1"/>
</dbReference>
<dbReference type="InterPro" id="IPR015892">
    <property type="entry name" value="Carbonic_anhydrase_CS"/>
</dbReference>
<comment type="function">
    <text evidence="8">Reversible hydration of carbon dioxide.</text>
</comment>
<evidence type="ECO:0000256" key="8">
    <source>
        <dbReference type="RuleBase" id="RU003956"/>
    </source>
</evidence>
<accession>A0ABP0UY05</accession>
<evidence type="ECO:0000256" key="2">
    <source>
        <dbReference type="ARBA" id="ARBA00006217"/>
    </source>
</evidence>
<dbReference type="EC" id="4.2.1.1" evidence="3 8"/>
<dbReference type="InterPro" id="IPR036874">
    <property type="entry name" value="Carbonic_anhydrase_sf"/>
</dbReference>
<dbReference type="Gene3D" id="3.40.1050.10">
    <property type="entry name" value="Carbonic anhydrase"/>
    <property type="match status" value="1"/>
</dbReference>
<dbReference type="SMART" id="SM00947">
    <property type="entry name" value="Pro_CA"/>
    <property type="match status" value="1"/>
</dbReference>
<dbReference type="Proteomes" id="UP001497512">
    <property type="component" value="Chromosome 8"/>
</dbReference>
<evidence type="ECO:0000256" key="7">
    <source>
        <dbReference type="ARBA" id="ARBA00048348"/>
    </source>
</evidence>
<dbReference type="PROSITE" id="PS00705">
    <property type="entry name" value="PROK_CO2_ANHYDRASE_2"/>
    <property type="match status" value="1"/>
</dbReference>
<dbReference type="EMBL" id="OZ019900">
    <property type="protein sequence ID" value="CAK9233328.1"/>
    <property type="molecule type" value="Genomic_DNA"/>
</dbReference>
<keyword evidence="6 8" id="KW-0456">Lyase</keyword>